<evidence type="ECO:0000313" key="2">
    <source>
        <dbReference type="EMBL" id="KAL1380811.1"/>
    </source>
</evidence>
<evidence type="ECO:0000256" key="1">
    <source>
        <dbReference type="SAM" id="MobiDB-lite"/>
    </source>
</evidence>
<reference evidence="2 3" key="1">
    <citation type="submission" date="2024-05" db="EMBL/GenBank/DDBJ databases">
        <title>Culex pipiens pipiens assembly and annotation.</title>
        <authorList>
            <person name="Alout H."/>
            <person name="Durand T."/>
        </authorList>
    </citation>
    <scope>NUCLEOTIDE SEQUENCE [LARGE SCALE GENOMIC DNA]</scope>
    <source>
        <strain evidence="2">HA-2024</strain>
        <tissue evidence="2">Whole body</tissue>
    </source>
</reference>
<feature type="non-terminal residue" evidence="2">
    <location>
        <position position="76"/>
    </location>
</feature>
<comment type="caution">
    <text evidence="2">The sequence shown here is derived from an EMBL/GenBank/DDBJ whole genome shotgun (WGS) entry which is preliminary data.</text>
</comment>
<name>A0ABD1CWI8_CULPP</name>
<proteinExistence type="predicted"/>
<sequence length="76" mass="7561">MLKSRTKSPGSPGSTTTTGSNGSSPGGGVDRGASLICPLRGSLAAAGMTDEHGKAYPSISAAYWLPAPSPTPYQVP</sequence>
<accession>A0ABD1CWI8</accession>
<dbReference type="Proteomes" id="UP001562425">
    <property type="component" value="Unassembled WGS sequence"/>
</dbReference>
<keyword evidence="3" id="KW-1185">Reference proteome</keyword>
<evidence type="ECO:0000313" key="3">
    <source>
        <dbReference type="Proteomes" id="UP001562425"/>
    </source>
</evidence>
<feature type="compositionally biased region" description="Low complexity" evidence="1">
    <location>
        <begin position="7"/>
        <end position="23"/>
    </location>
</feature>
<feature type="region of interest" description="Disordered" evidence="1">
    <location>
        <begin position="1"/>
        <end position="34"/>
    </location>
</feature>
<protein>
    <submittedName>
        <fullName evidence="2">Uncharacterized protein</fullName>
    </submittedName>
</protein>
<dbReference type="AlphaFoldDB" id="A0ABD1CWI8"/>
<organism evidence="2 3">
    <name type="scientific">Culex pipiens pipiens</name>
    <name type="common">Northern house mosquito</name>
    <dbReference type="NCBI Taxonomy" id="38569"/>
    <lineage>
        <taxon>Eukaryota</taxon>
        <taxon>Metazoa</taxon>
        <taxon>Ecdysozoa</taxon>
        <taxon>Arthropoda</taxon>
        <taxon>Hexapoda</taxon>
        <taxon>Insecta</taxon>
        <taxon>Pterygota</taxon>
        <taxon>Neoptera</taxon>
        <taxon>Endopterygota</taxon>
        <taxon>Diptera</taxon>
        <taxon>Nematocera</taxon>
        <taxon>Culicoidea</taxon>
        <taxon>Culicidae</taxon>
        <taxon>Culicinae</taxon>
        <taxon>Culicini</taxon>
        <taxon>Culex</taxon>
        <taxon>Culex</taxon>
    </lineage>
</organism>
<dbReference type="EMBL" id="JBEHCU010008944">
    <property type="protein sequence ID" value="KAL1380811.1"/>
    <property type="molecule type" value="Genomic_DNA"/>
</dbReference>
<gene>
    <name evidence="2" type="ORF">pipiens_013910</name>
</gene>